<feature type="transmembrane region" description="Helical" evidence="6">
    <location>
        <begin position="102"/>
        <end position="121"/>
    </location>
</feature>
<evidence type="ECO:0000256" key="3">
    <source>
        <dbReference type="ARBA" id="ARBA00022989"/>
    </source>
</evidence>
<dbReference type="PROSITE" id="PS50801">
    <property type="entry name" value="STAS"/>
    <property type="match status" value="1"/>
</dbReference>
<comment type="caution">
    <text evidence="8">The sequence shown here is derived from an EMBL/GenBank/DDBJ whole genome shotgun (WGS) entry which is preliminary data.</text>
</comment>
<evidence type="ECO:0000259" key="7">
    <source>
        <dbReference type="PROSITE" id="PS50801"/>
    </source>
</evidence>
<organism evidence="8 9">
    <name type="scientific">Bifiguratus adelaidae</name>
    <dbReference type="NCBI Taxonomy" id="1938954"/>
    <lineage>
        <taxon>Eukaryota</taxon>
        <taxon>Fungi</taxon>
        <taxon>Fungi incertae sedis</taxon>
        <taxon>Mucoromycota</taxon>
        <taxon>Mucoromycotina</taxon>
        <taxon>Endogonomycetes</taxon>
        <taxon>Endogonales</taxon>
        <taxon>Endogonales incertae sedis</taxon>
        <taxon>Bifiguratus</taxon>
    </lineage>
</organism>
<evidence type="ECO:0000256" key="5">
    <source>
        <dbReference type="SAM" id="MobiDB-lite"/>
    </source>
</evidence>
<evidence type="ECO:0000256" key="2">
    <source>
        <dbReference type="ARBA" id="ARBA00022692"/>
    </source>
</evidence>
<proteinExistence type="predicted"/>
<dbReference type="SUPFAM" id="SSF52091">
    <property type="entry name" value="SpoIIaa-like"/>
    <property type="match status" value="1"/>
</dbReference>
<dbReference type="PANTHER" id="PTHR11814">
    <property type="entry name" value="SULFATE TRANSPORTER"/>
    <property type="match status" value="1"/>
</dbReference>
<gene>
    <name evidence="8" type="ORF">BZG36_02789</name>
</gene>
<reference evidence="8 9" key="1">
    <citation type="journal article" date="2017" name="Mycologia">
        <title>Bifiguratus adelaidae, gen. et sp. nov., a new member of Mucoromycotina in endophytic and soil-dwelling habitats.</title>
        <authorList>
            <person name="Torres-Cruz T.J."/>
            <person name="Billingsley Tobias T.L."/>
            <person name="Almatruk M."/>
            <person name="Hesse C."/>
            <person name="Kuske C.R."/>
            <person name="Desiro A."/>
            <person name="Benucci G.M."/>
            <person name="Bonito G."/>
            <person name="Stajich J.E."/>
            <person name="Dunlap C."/>
            <person name="Arnold A.E."/>
            <person name="Porras-Alfaro A."/>
        </authorList>
    </citation>
    <scope>NUCLEOTIDE SEQUENCE [LARGE SCALE GENOMIC DNA]</scope>
    <source>
        <strain evidence="8 9">AZ0501</strain>
    </source>
</reference>
<dbReference type="OrthoDB" id="288203at2759"/>
<feature type="region of interest" description="Disordered" evidence="5">
    <location>
        <begin position="738"/>
        <end position="761"/>
    </location>
</feature>
<evidence type="ECO:0000313" key="9">
    <source>
        <dbReference type="Proteomes" id="UP000242875"/>
    </source>
</evidence>
<keyword evidence="3 6" id="KW-1133">Transmembrane helix</keyword>
<sequence>MYFDHVSVSQPPFKQRVKEWLDISPTRTMGAVVSVFPIVTWLPKYNMGWFLGDLISGITIGTIVVPQSMAYAKIATLPPQYGLYTSVVGSIIYPLFATSKDITIGTTAIASLTVSQIIAAVQASHPDMTNVEIAMTLTILAGFVTLVLGVLHLGFLIDFIPGPAITGFMAGSAITIIVTQISKIFGIPNIDTRQPAYLIFGNTLKKLPETHIDLVIGALSLVFLYGMRYTMTKLMEKHPQRARPLFFLNISRNGILIVVTTLISYLVNMHNGSNLATLSPFGVLGNIPPGFQHLGVPQLSNTSVISAVVGQLPSLTLVLLLEQLAVAKSFGRINDYTINVDQEIVTIGLSNVLGSFFGAYPGTGSFSRTAINAKSGVRTPLSGIFSAVIVILALYALTPVFQYIPNAALAAVITHAVGDLVPGYKQVKQLCRLSFWDFLVFWGAVITILFSTVEYGVYVSVGLALAVLLLRIARPRVTVLGRVWVLDRGWGEDEVPDQTMRQSSNTQPHSSRNDQLPAMSDGESDDEDTDFDEIEIDGIVYARQNRPKEIYVPIPKSQNHSVRPPPPAILAFRLEESLTFPNCEHIASKIIGYVKKNTRRGKELSDKPGERPWNDAYGGDSSSNTLLGHMLAAAERAKPKDGRNVHFEKHVLKAIVFDMAGCAHLDATGIQCLRDIQTGVNRYASADVQFYFSSISSRKVLRALAISGFAGALEEVRIEPKPEQGAIDMEKVMSSDAGYTVASSSSASPNTLRPVKEERDSRSIELIEVVATDSESEQPSPSHDHKGKNVPEWTIKFVEHVNKDLHCIHHHHHNQSFQDSSNLHQCHPQDFERRRLRYQFVAARVEDAIRMARRS</sequence>
<dbReference type="Proteomes" id="UP000242875">
    <property type="component" value="Unassembled WGS sequence"/>
</dbReference>
<dbReference type="AlphaFoldDB" id="A0A261Y1F3"/>
<protein>
    <recommendedName>
        <fullName evidence="7">STAS domain-containing protein</fullName>
    </recommendedName>
</protein>
<evidence type="ECO:0000256" key="4">
    <source>
        <dbReference type="ARBA" id="ARBA00023136"/>
    </source>
</evidence>
<feature type="transmembrane region" description="Helical" evidence="6">
    <location>
        <begin position="163"/>
        <end position="186"/>
    </location>
</feature>
<dbReference type="Pfam" id="PF00916">
    <property type="entry name" value="Sulfate_transp"/>
    <property type="match status" value="1"/>
</dbReference>
<feature type="region of interest" description="Disordered" evidence="5">
    <location>
        <begin position="495"/>
        <end position="528"/>
    </location>
</feature>
<accession>A0A261Y1F3</accession>
<name>A0A261Y1F3_9FUNG</name>
<dbReference type="GO" id="GO:0016020">
    <property type="term" value="C:membrane"/>
    <property type="evidence" value="ECO:0007669"/>
    <property type="project" value="UniProtKB-SubCell"/>
</dbReference>
<evidence type="ECO:0000256" key="1">
    <source>
        <dbReference type="ARBA" id="ARBA00004141"/>
    </source>
</evidence>
<feature type="transmembrane region" description="Helical" evidence="6">
    <location>
        <begin position="246"/>
        <end position="267"/>
    </location>
</feature>
<feature type="domain" description="STAS" evidence="7">
    <location>
        <begin position="567"/>
        <end position="729"/>
    </location>
</feature>
<dbReference type="InterPro" id="IPR001902">
    <property type="entry name" value="SLC26A/SulP_fam"/>
</dbReference>
<dbReference type="GO" id="GO:0008271">
    <property type="term" value="F:secondary active sulfate transmembrane transporter activity"/>
    <property type="evidence" value="ECO:0007669"/>
    <property type="project" value="InterPro"/>
</dbReference>
<dbReference type="InterPro" id="IPR018045">
    <property type="entry name" value="S04_transporter_CS"/>
</dbReference>
<dbReference type="InterPro" id="IPR002645">
    <property type="entry name" value="STAS_dom"/>
</dbReference>
<feature type="transmembrane region" description="Helical" evidence="6">
    <location>
        <begin position="433"/>
        <end position="450"/>
    </location>
</feature>
<feature type="transmembrane region" description="Helical" evidence="6">
    <location>
        <begin position="377"/>
        <end position="397"/>
    </location>
</feature>
<dbReference type="InterPro" id="IPR036513">
    <property type="entry name" value="STAS_dom_sf"/>
</dbReference>
<feature type="transmembrane region" description="Helical" evidence="6">
    <location>
        <begin position="133"/>
        <end position="157"/>
    </location>
</feature>
<keyword evidence="4 6" id="KW-0472">Membrane</keyword>
<keyword evidence="9" id="KW-1185">Reference proteome</keyword>
<evidence type="ECO:0000313" key="8">
    <source>
        <dbReference type="EMBL" id="OZJ04457.1"/>
    </source>
</evidence>
<feature type="compositionally biased region" description="Polar residues" evidence="5">
    <location>
        <begin position="499"/>
        <end position="514"/>
    </location>
</feature>
<dbReference type="CDD" id="cd07042">
    <property type="entry name" value="STAS_SulP_like_sulfate_transporter"/>
    <property type="match status" value="1"/>
</dbReference>
<feature type="compositionally biased region" description="Polar residues" evidence="5">
    <location>
        <begin position="741"/>
        <end position="751"/>
    </location>
</feature>
<evidence type="ECO:0000256" key="6">
    <source>
        <dbReference type="SAM" id="Phobius"/>
    </source>
</evidence>
<feature type="transmembrane region" description="Helical" evidence="6">
    <location>
        <begin position="47"/>
        <end position="65"/>
    </location>
</feature>
<dbReference type="Pfam" id="PF01740">
    <property type="entry name" value="STAS"/>
    <property type="match status" value="1"/>
</dbReference>
<feature type="transmembrane region" description="Helical" evidence="6">
    <location>
        <begin position="207"/>
        <end position="226"/>
    </location>
</feature>
<dbReference type="PROSITE" id="PS01130">
    <property type="entry name" value="SLC26A"/>
    <property type="match status" value="1"/>
</dbReference>
<comment type="subcellular location">
    <subcellularLocation>
        <location evidence="1">Membrane</location>
        <topology evidence="1">Multi-pass membrane protein</topology>
    </subcellularLocation>
</comment>
<dbReference type="Gene3D" id="3.30.750.24">
    <property type="entry name" value="STAS domain"/>
    <property type="match status" value="1"/>
</dbReference>
<dbReference type="EMBL" id="MVBO01000040">
    <property type="protein sequence ID" value="OZJ04457.1"/>
    <property type="molecule type" value="Genomic_DNA"/>
</dbReference>
<dbReference type="InterPro" id="IPR011547">
    <property type="entry name" value="SLC26A/SulP_dom"/>
</dbReference>
<keyword evidence="2 6" id="KW-0812">Transmembrane</keyword>
<dbReference type="NCBIfam" id="TIGR00815">
    <property type="entry name" value="sulP"/>
    <property type="match status" value="1"/>
</dbReference>
<feature type="transmembrane region" description="Helical" evidence="6">
    <location>
        <begin position="77"/>
        <end position="96"/>
    </location>
</feature>